<dbReference type="InterPro" id="IPR007452">
    <property type="entry name" value="TamB_C"/>
</dbReference>
<evidence type="ECO:0000256" key="1">
    <source>
        <dbReference type="ARBA" id="ARBA00004167"/>
    </source>
</evidence>
<dbReference type="Proteomes" id="UP000243053">
    <property type="component" value="Unassembled WGS sequence"/>
</dbReference>
<feature type="domain" description="Translocation and assembly module TamB C-terminal" evidence="5">
    <location>
        <begin position="986"/>
        <end position="1313"/>
    </location>
</feature>
<keyword evidence="3" id="KW-1133">Transmembrane helix</keyword>
<evidence type="ECO:0000313" key="7">
    <source>
        <dbReference type="Proteomes" id="UP000243053"/>
    </source>
</evidence>
<accession>A0A1Y5EQT7</accession>
<organism evidence="6 7">
    <name type="scientific">Colwellia psychrerythraea</name>
    <name type="common">Vibrio psychroerythus</name>
    <dbReference type="NCBI Taxonomy" id="28229"/>
    <lineage>
        <taxon>Bacteria</taxon>
        <taxon>Pseudomonadati</taxon>
        <taxon>Pseudomonadota</taxon>
        <taxon>Gammaproteobacteria</taxon>
        <taxon>Alteromonadales</taxon>
        <taxon>Colwelliaceae</taxon>
        <taxon>Colwellia</taxon>
    </lineage>
</organism>
<evidence type="ECO:0000259" key="5">
    <source>
        <dbReference type="Pfam" id="PF04357"/>
    </source>
</evidence>
<dbReference type="GO" id="GO:0009306">
    <property type="term" value="P:protein secretion"/>
    <property type="evidence" value="ECO:0007669"/>
    <property type="project" value="InterPro"/>
</dbReference>
<sequence>MMWRRISLIVSKYLAILLCFITVLLTTPWGTQLTLILLNNIDGITFDYNSGSLVRDVKLNSFKLQLDNIDIRVEELSTEINFACIWNKTLCIKSAKADFFYLRYFSDDQSNNQVSADKNSSSQLFEMPFSIKTDSVELKETQLVINETEITIEQFIAQLSINKSEFYILQPTAKQLTLVLDEDEQTEPVTNQSTTTLVNNAFTQLPEINLPIALIIEQLHLDNFAVDTKNHQNNSQNIGQDYDQGNYQENKCQQSCPLWRSTNNHLSGNWVNTDVSISQFETTTSEFSISQLTAEAKLQPPYQLTTHLVSQLHKVSWWSEIDDSSQQLSIQGSFEDLSFDVISEGNLALKSQGKMNLIDEAMPFSLTLDIQKIPTPLSLSRYGEYSSLSLSLSGDVKEQTMDLTSQIKGYGYNNAQVKFKASHQTAHLTIDEFLFNDKDSTSQLNLTGAIGLLPDDITWQLSAKSTGFTLPEINIPTLSELGTSKEQADLLTEYLPETITGRLQGNITSNGAWSDKKWSVTLSDTDISGNINALDLTIQADIGLNQLGNLQPGKLFIDFNNSVLTLQTSNRNFWDIKGQLTVDNINQWHHAVNGGFTSHFSVSGEQDKPTVSLQSQLTKLNWQQWYSNSLAIEASYQPMSGHEIQLTVNNEQLDWIKDNNSYRVDNFIFNVTGNASNHQIDAQWLGDFAGTLVLSGHWDDEFTYWQSSIDKAAFTYKNITLQNDKKFDVNIDLTKRESIVASHCWQGEGLGVCLPHQVNLGDSGDVALKLNIDFTAIDELFLPKDTEIISKVDGDIKVKWSTQQPIEAKAHFALSPGYLKVSDDFGEHILSQWSQGLFTVTVDEKQLTNKLELIATNDLPLVQAISTITFIDNSFIDDNSAGNAVSNAADDFTFTDSTVNVQISLNQINLLPFQGILTDVITLQGKVTADVSVDGTLGSPLINGDIALTKGKFRLLQNANTLDNISTSVAIKNNQAILDGDFYLEDKQAKLRGNMSWQDSLTMDIDLTGEALPLVFPPQLVMSVSPDLNFSLVEKTLTISGNIDVLDGTFNIEKLPESSVSLSDDVIILDQYGKAVVKESSGFDIKTNISVNIERAFEVSGQGLKSHLFGQLQISQQQKNPFQLFGKIQSSDGTFQAYGQKLKIEKGEFTFNGPMDNPYFNLRASRHIKSEDIDVGIQITGLANALDMQLFSSPAMEMPEILSYLVRGRGLDTGAENSSAAASLLVGFGVTNSAGLFDQIEKIPLINNIAVDTEGEGDQTQATVSGYLGNRVYLKYGIGVYEPINELTVRMFILNRFWLEIVSGIEQSTDLYYSFYIE</sequence>
<comment type="subcellular location">
    <subcellularLocation>
        <location evidence="1">Membrane</location>
        <topology evidence="1">Single-pass membrane protein</topology>
    </subcellularLocation>
</comment>
<protein>
    <recommendedName>
        <fullName evidence="5">Translocation and assembly module TamB C-terminal domain-containing protein</fullName>
    </recommendedName>
</protein>
<dbReference type="Pfam" id="PF04357">
    <property type="entry name" value="TamB"/>
    <property type="match status" value="1"/>
</dbReference>
<dbReference type="GO" id="GO:0005886">
    <property type="term" value="C:plasma membrane"/>
    <property type="evidence" value="ECO:0007669"/>
    <property type="project" value="InterPro"/>
</dbReference>
<keyword evidence="4" id="KW-0472">Membrane</keyword>
<gene>
    <name evidence="6" type="ORF">A9Q75_04120</name>
</gene>
<evidence type="ECO:0000256" key="4">
    <source>
        <dbReference type="ARBA" id="ARBA00023136"/>
    </source>
</evidence>
<proteinExistence type="predicted"/>
<dbReference type="PANTHER" id="PTHR36985:SF1">
    <property type="entry name" value="TRANSLOCATION AND ASSEMBLY MODULE SUBUNIT TAMB"/>
    <property type="match status" value="1"/>
</dbReference>
<name>A0A1Y5EQT7_COLPS</name>
<dbReference type="PANTHER" id="PTHR36985">
    <property type="entry name" value="TRANSLOCATION AND ASSEMBLY MODULE SUBUNIT TAMB"/>
    <property type="match status" value="1"/>
</dbReference>
<dbReference type="EMBL" id="MAAF01000025">
    <property type="protein sequence ID" value="OUR83816.1"/>
    <property type="molecule type" value="Genomic_DNA"/>
</dbReference>
<keyword evidence="2" id="KW-0812">Transmembrane</keyword>
<comment type="caution">
    <text evidence="6">The sequence shown here is derived from an EMBL/GenBank/DDBJ whole genome shotgun (WGS) entry which is preliminary data.</text>
</comment>
<dbReference type="GO" id="GO:0097347">
    <property type="term" value="C:TAM protein secretion complex"/>
    <property type="evidence" value="ECO:0007669"/>
    <property type="project" value="TreeGrafter"/>
</dbReference>
<reference evidence="7" key="1">
    <citation type="journal article" date="2017" name="Proc. Natl. Acad. Sci. U.S.A.">
        <title>Simulation of Deepwater Horizon oil plume reveals substrate specialization within a complex community of hydrocarbon degraders.</title>
        <authorList>
            <person name="Hu P."/>
            <person name="Dubinsky E.A."/>
            <person name="Probst A.J."/>
            <person name="Wang J."/>
            <person name="Sieber C.M.K."/>
            <person name="Tom L.M."/>
            <person name="Gardinali P."/>
            <person name="Banfield J.F."/>
            <person name="Atlas R.M."/>
            <person name="Andersen G.L."/>
        </authorList>
    </citation>
    <scope>NUCLEOTIDE SEQUENCE [LARGE SCALE GENOMIC DNA]</scope>
</reference>
<evidence type="ECO:0000256" key="3">
    <source>
        <dbReference type="ARBA" id="ARBA00022989"/>
    </source>
</evidence>
<evidence type="ECO:0000256" key="2">
    <source>
        <dbReference type="ARBA" id="ARBA00022692"/>
    </source>
</evidence>
<evidence type="ECO:0000313" key="6">
    <source>
        <dbReference type="EMBL" id="OUR83816.1"/>
    </source>
</evidence>